<evidence type="ECO:0000313" key="2">
    <source>
        <dbReference type="EMBL" id="RRT58802.1"/>
    </source>
</evidence>
<name>A0A426Z4A1_ENSVE</name>
<proteinExistence type="predicted"/>
<evidence type="ECO:0000313" key="3">
    <source>
        <dbReference type="Proteomes" id="UP000287651"/>
    </source>
</evidence>
<protein>
    <submittedName>
        <fullName evidence="2">Uncharacterized protein</fullName>
    </submittedName>
</protein>
<feature type="region of interest" description="Disordered" evidence="1">
    <location>
        <begin position="99"/>
        <end position="118"/>
    </location>
</feature>
<gene>
    <name evidence="2" type="ORF">B296_00040860</name>
</gene>
<reference evidence="2 3" key="1">
    <citation type="journal article" date="2014" name="Agronomy (Basel)">
        <title>A Draft Genome Sequence for Ensete ventricosum, the Drought-Tolerant Tree Against Hunger.</title>
        <authorList>
            <person name="Harrison J."/>
            <person name="Moore K.A."/>
            <person name="Paszkiewicz K."/>
            <person name="Jones T."/>
            <person name="Grant M."/>
            <person name="Ambacheew D."/>
            <person name="Muzemil S."/>
            <person name="Studholme D.J."/>
        </authorList>
    </citation>
    <scope>NUCLEOTIDE SEQUENCE [LARGE SCALE GENOMIC DNA]</scope>
</reference>
<accession>A0A426Z4A1</accession>
<feature type="region of interest" description="Disordered" evidence="1">
    <location>
        <begin position="1"/>
        <end position="55"/>
    </location>
</feature>
<dbReference type="EMBL" id="AMZH03008499">
    <property type="protein sequence ID" value="RRT58802.1"/>
    <property type="molecule type" value="Genomic_DNA"/>
</dbReference>
<organism evidence="2 3">
    <name type="scientific">Ensete ventricosum</name>
    <name type="common">Abyssinian banana</name>
    <name type="synonym">Musa ensete</name>
    <dbReference type="NCBI Taxonomy" id="4639"/>
    <lineage>
        <taxon>Eukaryota</taxon>
        <taxon>Viridiplantae</taxon>
        <taxon>Streptophyta</taxon>
        <taxon>Embryophyta</taxon>
        <taxon>Tracheophyta</taxon>
        <taxon>Spermatophyta</taxon>
        <taxon>Magnoliopsida</taxon>
        <taxon>Liliopsida</taxon>
        <taxon>Zingiberales</taxon>
        <taxon>Musaceae</taxon>
        <taxon>Ensete</taxon>
    </lineage>
</organism>
<comment type="caution">
    <text evidence="2">The sequence shown here is derived from an EMBL/GenBank/DDBJ whole genome shotgun (WGS) entry which is preliminary data.</text>
</comment>
<dbReference type="AlphaFoldDB" id="A0A426Z4A1"/>
<sequence>MLPPMTPHEEARASPPYIDPKAAGAASINPPGDRSSAPPTRSGPASPLSLRGARFLRPTTPPYACTVAGIEKSRQVAFRRRIRAPFELATVAERRWGPKWRSAGSRNSQNSEARIGAF</sequence>
<evidence type="ECO:0000256" key="1">
    <source>
        <dbReference type="SAM" id="MobiDB-lite"/>
    </source>
</evidence>
<dbReference type="Proteomes" id="UP000287651">
    <property type="component" value="Unassembled WGS sequence"/>
</dbReference>